<feature type="transmembrane region" description="Helical" evidence="1">
    <location>
        <begin position="306"/>
        <end position="328"/>
    </location>
</feature>
<sequence>MNHRSYSVDYSHLDGVTRPHDYSRSWSVCEDFSYCPPPATTRTDDDDMPDPSVVYPQATSMDDKCGYRTGKCFNMRAMKRNGKDHKLCDFHREKANMNQKKLDRKKRMKRFAPYQSTPRSSCVVDKADPSASPTRIDEAPEVLHFDEVAFFCDVMTPAEKLALEEAHAIFVHDLPTSDHALLPPIHEAVKDEAPEYDHTAAELDMLFKSDVMLFVDQFSVSCVMAKLFFAVAAVTSAGLYSGAAVYMSVVQHPAILRLGSRRLQAPFFCQMYVSASAFLAPIGLVASTASFAAWTVDTAISTSNPSALWIVGGSIFLALVPYTTLAMLRLNLHLTDERYWKTHRTAFMQAKLHHWGVLHALRSIASVVATATLVCACLRQGSWASLY</sequence>
<dbReference type="PANTHER" id="PTHR36535:SF1">
    <property type="entry name" value="DUF1772 DOMAIN-CONTAINING PROTEIN"/>
    <property type="match status" value="1"/>
</dbReference>
<dbReference type="VEuPathDB" id="FungiDB:H310_10851"/>
<feature type="transmembrane region" description="Helical" evidence="1">
    <location>
        <begin position="271"/>
        <end position="294"/>
    </location>
</feature>
<dbReference type="VEuPathDB" id="FungiDB:H310_10853"/>
<feature type="transmembrane region" description="Helical" evidence="1">
    <location>
        <begin position="227"/>
        <end position="250"/>
    </location>
</feature>
<dbReference type="AlphaFoldDB" id="A0A418AK73"/>
<proteinExistence type="predicted"/>
<comment type="caution">
    <text evidence="2">The sequence shown here is derived from an EMBL/GenBank/DDBJ whole genome shotgun (WGS) entry which is preliminary data.</text>
</comment>
<keyword evidence="1" id="KW-1133">Transmembrane helix</keyword>
<evidence type="ECO:0000256" key="1">
    <source>
        <dbReference type="SAM" id="Phobius"/>
    </source>
</evidence>
<dbReference type="EMBL" id="QUSY01001540">
    <property type="protein sequence ID" value="RHY24616.1"/>
    <property type="molecule type" value="Genomic_DNA"/>
</dbReference>
<organism evidence="2 3">
    <name type="scientific">Aphanomyces invadans</name>
    <dbReference type="NCBI Taxonomy" id="157072"/>
    <lineage>
        <taxon>Eukaryota</taxon>
        <taxon>Sar</taxon>
        <taxon>Stramenopiles</taxon>
        <taxon>Oomycota</taxon>
        <taxon>Saprolegniomycetes</taxon>
        <taxon>Saprolegniales</taxon>
        <taxon>Verrucalvaceae</taxon>
        <taxon>Aphanomyces</taxon>
    </lineage>
</organism>
<dbReference type="PANTHER" id="PTHR36535">
    <property type="entry name" value="YALI0E30327P"/>
    <property type="match status" value="1"/>
</dbReference>
<dbReference type="Proteomes" id="UP000285060">
    <property type="component" value="Unassembled WGS sequence"/>
</dbReference>
<keyword evidence="3" id="KW-1185">Reference proteome</keyword>
<gene>
    <name evidence="2" type="ORF">DYB32_008776</name>
</gene>
<evidence type="ECO:0000313" key="2">
    <source>
        <dbReference type="EMBL" id="RHY24616.1"/>
    </source>
</evidence>
<keyword evidence="1" id="KW-0812">Transmembrane</keyword>
<reference evidence="2 3" key="1">
    <citation type="submission" date="2018-08" db="EMBL/GenBank/DDBJ databases">
        <title>Aphanomyces genome sequencing and annotation.</title>
        <authorList>
            <person name="Minardi D."/>
            <person name="Oidtmann B."/>
            <person name="Van Der Giezen M."/>
            <person name="Studholme D.J."/>
        </authorList>
    </citation>
    <scope>NUCLEOTIDE SEQUENCE [LARGE SCALE GENOMIC DNA]</scope>
    <source>
        <strain evidence="2 3">NJM0002</strain>
    </source>
</reference>
<name>A0A418AK73_9STRA</name>
<accession>A0A418AK73</accession>
<evidence type="ECO:0000313" key="3">
    <source>
        <dbReference type="Proteomes" id="UP000285060"/>
    </source>
</evidence>
<protein>
    <recommendedName>
        <fullName evidence="4">Transmembrane protein</fullName>
    </recommendedName>
</protein>
<keyword evidence="1" id="KW-0472">Membrane</keyword>
<evidence type="ECO:0008006" key="4">
    <source>
        <dbReference type="Google" id="ProtNLM"/>
    </source>
</evidence>
<dbReference type="InterPro" id="IPR013901">
    <property type="entry name" value="Anthrone_oxy"/>
</dbReference>
<dbReference type="Pfam" id="PF08592">
    <property type="entry name" value="Anthrone_oxy"/>
    <property type="match status" value="1"/>
</dbReference>